<keyword evidence="3" id="KW-1185">Reference proteome</keyword>
<proteinExistence type="predicted"/>
<feature type="compositionally biased region" description="Low complexity" evidence="1">
    <location>
        <begin position="1"/>
        <end position="20"/>
    </location>
</feature>
<sequence>MPLPSPDAAARLRLAAHASAQLGEHEGAPRGPPLGESPLPRARPNAVRPPVAARRAGAREGSSAAEALGKQRPAAWRHCSAPRHASRHSWPHLRNAAHRISTRRRRRFASPLRAATAHSAQC</sequence>
<evidence type="ECO:0000313" key="2">
    <source>
        <dbReference type="EMBL" id="KAG2549856.1"/>
    </source>
</evidence>
<name>A0A8T0NRI4_PANVG</name>
<feature type="region of interest" description="Disordered" evidence="1">
    <location>
        <begin position="1"/>
        <end position="122"/>
    </location>
</feature>
<protein>
    <submittedName>
        <fullName evidence="2">Uncharacterized protein</fullName>
    </submittedName>
</protein>
<dbReference type="Proteomes" id="UP000823388">
    <property type="component" value="Chromosome 9K"/>
</dbReference>
<dbReference type="EMBL" id="CM029053">
    <property type="protein sequence ID" value="KAG2549856.1"/>
    <property type="molecule type" value="Genomic_DNA"/>
</dbReference>
<feature type="compositionally biased region" description="Basic residues" evidence="1">
    <location>
        <begin position="80"/>
        <end position="108"/>
    </location>
</feature>
<gene>
    <name evidence="2" type="ORF">PVAP13_9KG243813</name>
</gene>
<evidence type="ECO:0000313" key="3">
    <source>
        <dbReference type="Proteomes" id="UP000823388"/>
    </source>
</evidence>
<accession>A0A8T0NRI4</accession>
<feature type="compositionally biased region" description="Low complexity" evidence="1">
    <location>
        <begin position="38"/>
        <end position="68"/>
    </location>
</feature>
<comment type="caution">
    <text evidence="2">The sequence shown here is derived from an EMBL/GenBank/DDBJ whole genome shotgun (WGS) entry which is preliminary data.</text>
</comment>
<organism evidence="2 3">
    <name type="scientific">Panicum virgatum</name>
    <name type="common">Blackwell switchgrass</name>
    <dbReference type="NCBI Taxonomy" id="38727"/>
    <lineage>
        <taxon>Eukaryota</taxon>
        <taxon>Viridiplantae</taxon>
        <taxon>Streptophyta</taxon>
        <taxon>Embryophyta</taxon>
        <taxon>Tracheophyta</taxon>
        <taxon>Spermatophyta</taxon>
        <taxon>Magnoliopsida</taxon>
        <taxon>Liliopsida</taxon>
        <taxon>Poales</taxon>
        <taxon>Poaceae</taxon>
        <taxon>PACMAD clade</taxon>
        <taxon>Panicoideae</taxon>
        <taxon>Panicodae</taxon>
        <taxon>Paniceae</taxon>
        <taxon>Panicinae</taxon>
        <taxon>Panicum</taxon>
        <taxon>Panicum sect. Hiantes</taxon>
    </lineage>
</organism>
<reference evidence="2" key="1">
    <citation type="submission" date="2020-05" db="EMBL/GenBank/DDBJ databases">
        <title>WGS assembly of Panicum virgatum.</title>
        <authorList>
            <person name="Lovell J.T."/>
            <person name="Jenkins J."/>
            <person name="Shu S."/>
            <person name="Juenger T.E."/>
            <person name="Schmutz J."/>
        </authorList>
    </citation>
    <scope>NUCLEOTIDE SEQUENCE</scope>
    <source>
        <strain evidence="2">AP13</strain>
    </source>
</reference>
<evidence type="ECO:0000256" key="1">
    <source>
        <dbReference type="SAM" id="MobiDB-lite"/>
    </source>
</evidence>
<dbReference type="AlphaFoldDB" id="A0A8T0NRI4"/>